<dbReference type="SMART" id="SM00091">
    <property type="entry name" value="PAS"/>
    <property type="match status" value="2"/>
</dbReference>
<dbReference type="NCBIfam" id="TIGR00229">
    <property type="entry name" value="sensory_box"/>
    <property type="match status" value="2"/>
</dbReference>
<name>B0T832_CAUSK</name>
<reference evidence="9" key="1">
    <citation type="submission" date="2008-01" db="EMBL/GenBank/DDBJ databases">
        <title>Complete sequence of chromosome of Caulobacter sp. K31.</title>
        <authorList>
            <consortium name="US DOE Joint Genome Institute"/>
            <person name="Copeland A."/>
            <person name="Lucas S."/>
            <person name="Lapidus A."/>
            <person name="Barry K."/>
            <person name="Glavina del Rio T."/>
            <person name="Dalin E."/>
            <person name="Tice H."/>
            <person name="Pitluck S."/>
            <person name="Bruce D."/>
            <person name="Goodwin L."/>
            <person name="Thompson L.S."/>
            <person name="Brettin T."/>
            <person name="Detter J.C."/>
            <person name="Han C."/>
            <person name="Schmutz J."/>
            <person name="Larimer F."/>
            <person name="Land M."/>
            <person name="Hauser L."/>
            <person name="Kyrpides N."/>
            <person name="Kim E."/>
            <person name="Stephens C."/>
            <person name="Richardson P."/>
        </authorList>
    </citation>
    <scope>NUCLEOTIDE SEQUENCE [LARGE SCALE GENOMIC DNA]</scope>
    <source>
        <strain evidence="9">K31</strain>
    </source>
</reference>
<comment type="catalytic activity">
    <reaction evidence="1">
        <text>ATP + protein L-histidine = ADP + protein N-phospho-L-histidine.</text>
        <dbReference type="EC" id="2.7.13.3"/>
    </reaction>
</comment>
<dbReference type="EC" id="2.7.13.3" evidence="2"/>
<dbReference type="SMART" id="SM00448">
    <property type="entry name" value="REC"/>
    <property type="match status" value="1"/>
</dbReference>
<dbReference type="InterPro" id="IPR001610">
    <property type="entry name" value="PAC"/>
</dbReference>
<dbReference type="Pfam" id="PF00512">
    <property type="entry name" value="HisKA"/>
    <property type="match status" value="1"/>
</dbReference>
<dbReference type="Gene3D" id="1.10.287.130">
    <property type="match status" value="1"/>
</dbReference>
<dbReference type="SUPFAM" id="SSF55785">
    <property type="entry name" value="PYP-like sensor domain (PAS domain)"/>
    <property type="match status" value="2"/>
</dbReference>
<feature type="domain" description="PAS" evidence="7">
    <location>
        <begin position="13"/>
        <end position="86"/>
    </location>
</feature>
<gene>
    <name evidence="9" type="ordered locus">Caul_3668</name>
</gene>
<dbReference type="CDD" id="cd00082">
    <property type="entry name" value="HisKA"/>
    <property type="match status" value="1"/>
</dbReference>
<proteinExistence type="predicted"/>
<protein>
    <recommendedName>
        <fullName evidence="2">histidine kinase</fullName>
        <ecNumber evidence="2">2.7.13.3</ecNumber>
    </recommendedName>
</protein>
<feature type="modified residue" description="4-aspartylphosphate" evidence="4">
    <location>
        <position position="582"/>
    </location>
</feature>
<evidence type="ECO:0000256" key="2">
    <source>
        <dbReference type="ARBA" id="ARBA00012438"/>
    </source>
</evidence>
<dbReference type="GO" id="GO:0000155">
    <property type="term" value="F:phosphorelay sensor kinase activity"/>
    <property type="evidence" value="ECO:0007669"/>
    <property type="project" value="InterPro"/>
</dbReference>
<dbReference type="PROSITE" id="PS50109">
    <property type="entry name" value="HIS_KIN"/>
    <property type="match status" value="1"/>
</dbReference>
<dbReference type="OrthoDB" id="7284568at2"/>
<dbReference type="PANTHER" id="PTHR43065">
    <property type="entry name" value="SENSOR HISTIDINE KINASE"/>
    <property type="match status" value="1"/>
</dbReference>
<dbReference type="CDD" id="cd00130">
    <property type="entry name" value="PAS"/>
    <property type="match status" value="2"/>
</dbReference>
<dbReference type="PANTHER" id="PTHR43065:SF49">
    <property type="entry name" value="HISTIDINE KINASE"/>
    <property type="match status" value="1"/>
</dbReference>
<dbReference type="PROSITE" id="PS50110">
    <property type="entry name" value="RESPONSE_REGULATORY"/>
    <property type="match status" value="1"/>
</dbReference>
<keyword evidence="9" id="KW-0418">Kinase</keyword>
<evidence type="ECO:0000259" key="7">
    <source>
        <dbReference type="PROSITE" id="PS50112"/>
    </source>
</evidence>
<dbReference type="InterPro" id="IPR001789">
    <property type="entry name" value="Sig_transdc_resp-reg_receiver"/>
</dbReference>
<keyword evidence="3 4" id="KW-0597">Phosphoprotein</keyword>
<dbReference type="Gene3D" id="3.30.450.20">
    <property type="entry name" value="PAS domain"/>
    <property type="match status" value="2"/>
</dbReference>
<evidence type="ECO:0000259" key="5">
    <source>
        <dbReference type="PROSITE" id="PS50109"/>
    </source>
</evidence>
<dbReference type="AlphaFoldDB" id="B0T832"/>
<dbReference type="KEGG" id="cak:Caul_3668"/>
<dbReference type="InterPro" id="IPR036890">
    <property type="entry name" value="HATPase_C_sf"/>
</dbReference>
<dbReference type="InterPro" id="IPR035965">
    <property type="entry name" value="PAS-like_dom_sf"/>
</dbReference>
<keyword evidence="9" id="KW-0808">Transferase</keyword>
<feature type="domain" description="Histidine kinase" evidence="5">
    <location>
        <begin position="288"/>
        <end position="508"/>
    </location>
</feature>
<dbReference type="InterPro" id="IPR011006">
    <property type="entry name" value="CheY-like_superfamily"/>
</dbReference>
<feature type="domain" description="PAC" evidence="8">
    <location>
        <begin position="216"/>
        <end position="268"/>
    </location>
</feature>
<dbReference type="PROSITE" id="PS50112">
    <property type="entry name" value="PAS"/>
    <property type="match status" value="2"/>
</dbReference>
<dbReference type="InterPro" id="IPR000700">
    <property type="entry name" value="PAS-assoc_C"/>
</dbReference>
<dbReference type="eggNOG" id="COG2202">
    <property type="taxonomic scope" value="Bacteria"/>
</dbReference>
<dbReference type="InterPro" id="IPR005467">
    <property type="entry name" value="His_kinase_dom"/>
</dbReference>
<dbReference type="HOGENOM" id="CLU_000445_114_51_5"/>
<dbReference type="SMART" id="SM00388">
    <property type="entry name" value="HisKA"/>
    <property type="match status" value="1"/>
</dbReference>
<dbReference type="Gene3D" id="3.30.565.10">
    <property type="entry name" value="Histidine kinase-like ATPase, C-terminal domain"/>
    <property type="match status" value="1"/>
</dbReference>
<dbReference type="InterPro" id="IPR000014">
    <property type="entry name" value="PAS"/>
</dbReference>
<dbReference type="InterPro" id="IPR003661">
    <property type="entry name" value="HisK_dim/P_dom"/>
</dbReference>
<feature type="domain" description="PAC" evidence="8">
    <location>
        <begin position="88"/>
        <end position="140"/>
    </location>
</feature>
<feature type="domain" description="PAS" evidence="7">
    <location>
        <begin position="141"/>
        <end position="198"/>
    </location>
</feature>
<dbReference type="SMART" id="SM00086">
    <property type="entry name" value="PAC"/>
    <property type="match status" value="2"/>
</dbReference>
<dbReference type="Pfam" id="PF02518">
    <property type="entry name" value="HATPase_c"/>
    <property type="match status" value="1"/>
</dbReference>
<organism evidence="9">
    <name type="scientific">Caulobacter sp. (strain K31)</name>
    <dbReference type="NCBI Taxonomy" id="366602"/>
    <lineage>
        <taxon>Bacteria</taxon>
        <taxon>Pseudomonadati</taxon>
        <taxon>Pseudomonadota</taxon>
        <taxon>Alphaproteobacteria</taxon>
        <taxon>Caulobacterales</taxon>
        <taxon>Caulobacteraceae</taxon>
        <taxon>Caulobacter</taxon>
    </lineage>
</organism>
<dbReference type="SUPFAM" id="SSF52172">
    <property type="entry name" value="CheY-like"/>
    <property type="match status" value="1"/>
</dbReference>
<sequence length="653" mass="71273">MDDRSDLTAFQTDEGRYKLLVDAITDYAVYMLDPTGRVISWNAGAERFKGYKPHEIIGQHFSRFYTEEDRAAGVPAAALAQAIREGRFDQEGWRVRKDGSRFWAHVVIDPIVLPGGELVGFAKITRDLTERRAAEETLRRSEEQFRLLVEGVTDYAIYMLDPTGRVSSWNAGAQRIKGYGPDEIIGEHFSRFYTEEDRRAGGPEAALRIAAAEGRCEKEGWRLRKDGTRFWAHVIIDPIRDDQGQVISFAKITRDITERRQTQRALEEAREALFQAQKLEAIGQLTGGLAHDFNNLLTAVLGSLELVRKRLPEDPRISPLIDNAIHGAQRGAVLTQRMLAFARKQELRLEPVDLPALATGMAGLFQRSVGPAIQIQTSFPAGLAPALTDANQLENALLNLVVNARDAMPEGGVIRIEASNETVAAASASGLPPGDYVRLAVIDTGQGMDAETRARATEPFYTTKGVGKGTGLGLSMVHGLAEQSGGRLLIRSEAGEGTAMEMWLPLAERGGEPASLAAPPEQGEPDDGGPPLTILAVDDDSLVLMNTLAMLEDLGHRVLPASSGLEALAIAEREQVDLVITDYAMPTMNGVQLLEALRKRNPDLPALLATGYAELPAGGGGGDLPRLAKPYLQDDLRRALRPMVDRRRRETAA</sequence>
<evidence type="ECO:0000259" key="6">
    <source>
        <dbReference type="PROSITE" id="PS50110"/>
    </source>
</evidence>
<dbReference type="Gene3D" id="3.40.50.2300">
    <property type="match status" value="1"/>
</dbReference>
<dbReference type="PROSITE" id="PS50113">
    <property type="entry name" value="PAC"/>
    <property type="match status" value="2"/>
</dbReference>
<evidence type="ECO:0000313" key="9">
    <source>
        <dbReference type="EMBL" id="ABZ72795.1"/>
    </source>
</evidence>
<dbReference type="SMART" id="SM00387">
    <property type="entry name" value="HATPase_c"/>
    <property type="match status" value="1"/>
</dbReference>
<dbReference type="InterPro" id="IPR036097">
    <property type="entry name" value="HisK_dim/P_sf"/>
</dbReference>
<evidence type="ECO:0000256" key="1">
    <source>
        <dbReference type="ARBA" id="ARBA00000085"/>
    </source>
</evidence>
<evidence type="ECO:0000259" key="8">
    <source>
        <dbReference type="PROSITE" id="PS50113"/>
    </source>
</evidence>
<dbReference type="InterPro" id="IPR003594">
    <property type="entry name" value="HATPase_dom"/>
</dbReference>
<feature type="domain" description="Response regulatory" evidence="6">
    <location>
        <begin position="533"/>
        <end position="644"/>
    </location>
</feature>
<dbReference type="SUPFAM" id="SSF55874">
    <property type="entry name" value="ATPase domain of HSP90 chaperone/DNA topoisomerase II/histidine kinase"/>
    <property type="match status" value="1"/>
</dbReference>
<dbReference type="eggNOG" id="COG4191">
    <property type="taxonomic scope" value="Bacteria"/>
</dbReference>
<dbReference type="Pfam" id="PF13426">
    <property type="entry name" value="PAS_9"/>
    <property type="match status" value="2"/>
</dbReference>
<dbReference type="SUPFAM" id="SSF47384">
    <property type="entry name" value="Homodimeric domain of signal transducing histidine kinase"/>
    <property type="match status" value="1"/>
</dbReference>
<dbReference type="Pfam" id="PF00072">
    <property type="entry name" value="Response_reg"/>
    <property type="match status" value="1"/>
</dbReference>
<accession>B0T832</accession>
<dbReference type="InterPro" id="IPR004358">
    <property type="entry name" value="Sig_transdc_His_kin-like_C"/>
</dbReference>
<dbReference type="PRINTS" id="PR00344">
    <property type="entry name" value="BCTRLSENSOR"/>
</dbReference>
<dbReference type="EMBL" id="CP000927">
    <property type="protein sequence ID" value="ABZ72795.1"/>
    <property type="molecule type" value="Genomic_DNA"/>
</dbReference>
<evidence type="ECO:0000256" key="3">
    <source>
        <dbReference type="ARBA" id="ARBA00022553"/>
    </source>
</evidence>
<evidence type="ECO:0000256" key="4">
    <source>
        <dbReference type="PROSITE-ProRule" id="PRU00169"/>
    </source>
</evidence>
<dbReference type="STRING" id="366602.Caul_3668"/>